<dbReference type="InterPro" id="IPR010342">
    <property type="entry name" value="DUF938"/>
</dbReference>
<dbReference type="PANTHER" id="PTHR20974:SF0">
    <property type="entry name" value="UPF0585 PROTEIN CG18661"/>
    <property type="match status" value="1"/>
</dbReference>
<dbReference type="OrthoDB" id="5525831at2"/>
<evidence type="ECO:0000313" key="1">
    <source>
        <dbReference type="EMBL" id="RKF21945.1"/>
    </source>
</evidence>
<dbReference type="PANTHER" id="PTHR20974">
    <property type="entry name" value="UPF0585 PROTEIN CG18661"/>
    <property type="match status" value="1"/>
</dbReference>
<name>A0A420EMJ8_9SPHN</name>
<dbReference type="Gene3D" id="3.40.50.150">
    <property type="entry name" value="Vaccinia Virus protein VP39"/>
    <property type="match status" value="1"/>
</dbReference>
<reference evidence="1 2" key="1">
    <citation type="submission" date="2018-09" db="EMBL/GenBank/DDBJ databases">
        <title>Altererythrobacter spongiae sp. nov., isolated from a marine sponge.</title>
        <authorList>
            <person name="Zhuang L."/>
            <person name="Luo L."/>
        </authorList>
    </citation>
    <scope>NUCLEOTIDE SEQUENCE [LARGE SCALE GENOMIC DNA]</scope>
    <source>
        <strain evidence="1 2">HN-Y73</strain>
    </source>
</reference>
<proteinExistence type="predicted"/>
<comment type="caution">
    <text evidence="1">The sequence shown here is derived from an EMBL/GenBank/DDBJ whole genome shotgun (WGS) entry which is preliminary data.</text>
</comment>
<dbReference type="RefSeq" id="WP_120324350.1">
    <property type="nucleotide sequence ID" value="NZ_RAPF01000003.1"/>
</dbReference>
<dbReference type="Proteomes" id="UP000284395">
    <property type="component" value="Unassembled WGS sequence"/>
</dbReference>
<dbReference type="SUPFAM" id="SSF53335">
    <property type="entry name" value="S-adenosyl-L-methionine-dependent methyltransferases"/>
    <property type="match status" value="1"/>
</dbReference>
<sequence length="200" mass="22031">MKRNAPAVARNREPLTAILAEELPDSGMVLEVASGTGEHAVYFAERFPELHWQPSDPDAGARASIVAWQKESELANLALPIALDAGEEEWPECALSAMLCINMVHISRWAASEGLMKAAGRLLPQGAPLILYGPYLEPDVETARSNLEFDASLKARNMEWGLRPIGAMDRLAERNGLERTRRVAMPANNLTLIYRKQGTK</sequence>
<dbReference type="Pfam" id="PF06080">
    <property type="entry name" value="DUF938"/>
    <property type="match status" value="1"/>
</dbReference>
<dbReference type="AlphaFoldDB" id="A0A420EMJ8"/>
<accession>A0A420EMJ8</accession>
<gene>
    <name evidence="1" type="ORF">D6851_08000</name>
</gene>
<evidence type="ECO:0000313" key="2">
    <source>
        <dbReference type="Proteomes" id="UP000284395"/>
    </source>
</evidence>
<keyword evidence="2" id="KW-1185">Reference proteome</keyword>
<dbReference type="InterPro" id="IPR029063">
    <property type="entry name" value="SAM-dependent_MTases_sf"/>
</dbReference>
<organism evidence="1 2">
    <name type="scientific">Altericroceibacterium spongiae</name>
    <dbReference type="NCBI Taxonomy" id="2320269"/>
    <lineage>
        <taxon>Bacteria</taxon>
        <taxon>Pseudomonadati</taxon>
        <taxon>Pseudomonadota</taxon>
        <taxon>Alphaproteobacteria</taxon>
        <taxon>Sphingomonadales</taxon>
        <taxon>Erythrobacteraceae</taxon>
        <taxon>Altericroceibacterium</taxon>
    </lineage>
</organism>
<protein>
    <submittedName>
        <fullName evidence="1">DUF938 domain-containing protein</fullName>
    </submittedName>
</protein>
<dbReference type="EMBL" id="RAPF01000003">
    <property type="protein sequence ID" value="RKF21945.1"/>
    <property type="molecule type" value="Genomic_DNA"/>
</dbReference>